<evidence type="ECO:0000256" key="20">
    <source>
        <dbReference type="SAM" id="SignalP"/>
    </source>
</evidence>
<accession>A0AAD5KK31</accession>
<sequence length="292" mass="32155">MKLHLGLALIIGAATSTLGAQNYCNPNYKPVSDKDVVLDLSKLNRAFTISQKEDTPPSTTENEVQINICDELQVPEENKDDFCEKGTYICRRSIISRGEQHIVAQIQKIAGEYDKDKLNPAFKAVDTNQDLTQSGAKFSLVLNGGKYKDSTQSAQVTLECDASQDRNKDPEAPTLISYQNNVMSLNWKTVFACGTKEGEAPPPPSNGDNGNEEKSEGMSGAGVFFTIIGVVLAIYFVGGAFYNFKMYNARGLDLIPHRDFWLDLPYLIKDLISHLVDSIMSHRRGSGGYVSV</sequence>
<dbReference type="InterPro" id="IPR018939">
    <property type="entry name" value="Autophagy-rel_prot_27"/>
</dbReference>
<keyword evidence="23" id="KW-1185">Reference proteome</keyword>
<keyword evidence="12" id="KW-0072">Autophagy</keyword>
<feature type="region of interest" description="Disordered" evidence="18">
    <location>
        <begin position="196"/>
        <end position="215"/>
    </location>
</feature>
<evidence type="ECO:0000256" key="13">
    <source>
        <dbReference type="ARBA" id="ARBA00023034"/>
    </source>
</evidence>
<evidence type="ECO:0000256" key="2">
    <source>
        <dbReference type="ARBA" id="ARBA00004358"/>
    </source>
</evidence>
<dbReference type="GO" id="GO:0030659">
    <property type="term" value="C:cytoplasmic vesicle membrane"/>
    <property type="evidence" value="ECO:0007669"/>
    <property type="project" value="UniProtKB-SubCell"/>
</dbReference>
<evidence type="ECO:0000256" key="15">
    <source>
        <dbReference type="ARBA" id="ARBA00023136"/>
    </source>
</evidence>
<dbReference type="AlphaFoldDB" id="A0AAD5KK31"/>
<gene>
    <name evidence="22" type="ORF">BDA99DRAFT_499939</name>
</gene>
<dbReference type="GO" id="GO:0000139">
    <property type="term" value="C:Golgi membrane"/>
    <property type="evidence" value="ECO:0007669"/>
    <property type="project" value="UniProtKB-SubCell"/>
</dbReference>
<dbReference type="GO" id="GO:0031966">
    <property type="term" value="C:mitochondrial membrane"/>
    <property type="evidence" value="ECO:0007669"/>
    <property type="project" value="UniProtKB-SubCell"/>
</dbReference>
<keyword evidence="7" id="KW-0813">Transport</keyword>
<evidence type="ECO:0000256" key="6">
    <source>
        <dbReference type="ARBA" id="ARBA00013776"/>
    </source>
</evidence>
<evidence type="ECO:0000256" key="1">
    <source>
        <dbReference type="ARBA" id="ARBA00004304"/>
    </source>
</evidence>
<dbReference type="PANTHER" id="PTHR15071:SF13">
    <property type="entry name" value="AUTOPHAGY-RELATED PROTEIN 27"/>
    <property type="match status" value="1"/>
</dbReference>
<evidence type="ECO:0000256" key="18">
    <source>
        <dbReference type="SAM" id="MobiDB-lite"/>
    </source>
</evidence>
<dbReference type="Pfam" id="PF09451">
    <property type="entry name" value="ATG27"/>
    <property type="match status" value="1"/>
</dbReference>
<keyword evidence="10" id="KW-0653">Protein transport</keyword>
<reference evidence="22" key="2">
    <citation type="submission" date="2023-02" db="EMBL/GenBank/DDBJ databases">
        <authorList>
            <consortium name="DOE Joint Genome Institute"/>
            <person name="Mondo S.J."/>
            <person name="Chang Y."/>
            <person name="Wang Y."/>
            <person name="Ahrendt S."/>
            <person name="Andreopoulos W."/>
            <person name="Barry K."/>
            <person name="Beard J."/>
            <person name="Benny G.L."/>
            <person name="Blankenship S."/>
            <person name="Bonito G."/>
            <person name="Cuomo C."/>
            <person name="Desiro A."/>
            <person name="Gervers K.A."/>
            <person name="Hundley H."/>
            <person name="Kuo A."/>
            <person name="LaButti K."/>
            <person name="Lang B.F."/>
            <person name="Lipzen A."/>
            <person name="O'Donnell K."/>
            <person name="Pangilinan J."/>
            <person name="Reynolds N."/>
            <person name="Sandor L."/>
            <person name="Smith M.W."/>
            <person name="Tsang A."/>
            <person name="Grigoriev I.V."/>
            <person name="Stajich J.E."/>
            <person name="Spatafora J.W."/>
        </authorList>
    </citation>
    <scope>NUCLEOTIDE SEQUENCE</scope>
    <source>
        <strain evidence="22">RSA 2281</strain>
    </source>
</reference>
<feature type="domain" description="MRH" evidence="21">
    <location>
        <begin position="22"/>
        <end position="195"/>
    </location>
</feature>
<protein>
    <recommendedName>
        <fullName evidence="6">Autophagy-related protein 27</fullName>
    </recommendedName>
</protein>
<comment type="caution">
    <text evidence="22">The sequence shown here is derived from an EMBL/GenBank/DDBJ whole genome shotgun (WGS) entry which is preliminary data.</text>
</comment>
<evidence type="ECO:0000256" key="9">
    <source>
        <dbReference type="ARBA" id="ARBA00022729"/>
    </source>
</evidence>
<evidence type="ECO:0000256" key="3">
    <source>
        <dbReference type="ARBA" id="ARBA00004472"/>
    </source>
</evidence>
<feature type="signal peptide" evidence="20">
    <location>
        <begin position="1"/>
        <end position="19"/>
    </location>
</feature>
<reference evidence="22" key="1">
    <citation type="journal article" date="2022" name="IScience">
        <title>Evolution of zygomycete secretomes and the origins of terrestrial fungal ecologies.</title>
        <authorList>
            <person name="Chang Y."/>
            <person name="Wang Y."/>
            <person name="Mondo S."/>
            <person name="Ahrendt S."/>
            <person name="Andreopoulos W."/>
            <person name="Barry K."/>
            <person name="Beard J."/>
            <person name="Benny G.L."/>
            <person name="Blankenship S."/>
            <person name="Bonito G."/>
            <person name="Cuomo C."/>
            <person name="Desiro A."/>
            <person name="Gervers K.A."/>
            <person name="Hundley H."/>
            <person name="Kuo A."/>
            <person name="LaButti K."/>
            <person name="Lang B.F."/>
            <person name="Lipzen A."/>
            <person name="O'Donnell K."/>
            <person name="Pangilinan J."/>
            <person name="Reynolds N."/>
            <person name="Sandor L."/>
            <person name="Smith M.E."/>
            <person name="Tsang A."/>
            <person name="Grigoriev I.V."/>
            <person name="Stajich J.E."/>
            <person name="Spatafora J.W."/>
        </authorList>
    </citation>
    <scope>NUCLEOTIDE SEQUENCE</scope>
    <source>
        <strain evidence="22">RSA 2281</strain>
    </source>
</reference>
<keyword evidence="8 19" id="KW-0812">Transmembrane</keyword>
<evidence type="ECO:0000256" key="4">
    <source>
        <dbReference type="ARBA" id="ARBA00004614"/>
    </source>
</evidence>
<dbReference type="GO" id="GO:0006914">
    <property type="term" value="P:autophagy"/>
    <property type="evidence" value="ECO:0007669"/>
    <property type="project" value="UniProtKB-KW"/>
</dbReference>
<dbReference type="GO" id="GO:0034045">
    <property type="term" value="C:phagophore assembly site membrane"/>
    <property type="evidence" value="ECO:0007669"/>
    <property type="project" value="UniProtKB-SubCell"/>
</dbReference>
<feature type="chain" id="PRO_5041928436" description="Autophagy-related protein 27" evidence="20">
    <location>
        <begin position="20"/>
        <end position="292"/>
    </location>
</feature>
<keyword evidence="14" id="KW-0496">Mitochondrion</keyword>
<dbReference type="SUPFAM" id="SSF50911">
    <property type="entry name" value="Mannose 6-phosphate receptor domain"/>
    <property type="match status" value="1"/>
</dbReference>
<evidence type="ECO:0000259" key="21">
    <source>
        <dbReference type="PROSITE" id="PS51914"/>
    </source>
</evidence>
<evidence type="ECO:0000256" key="12">
    <source>
        <dbReference type="ARBA" id="ARBA00023006"/>
    </source>
</evidence>
<feature type="transmembrane region" description="Helical" evidence="19">
    <location>
        <begin position="221"/>
        <end position="242"/>
    </location>
</feature>
<evidence type="ECO:0000256" key="5">
    <source>
        <dbReference type="ARBA" id="ARBA00005363"/>
    </source>
</evidence>
<evidence type="ECO:0000256" key="19">
    <source>
        <dbReference type="SAM" id="Phobius"/>
    </source>
</evidence>
<comment type="subcellular location">
    <subcellularLocation>
        <location evidence="2">Cytoplasmic vesicle membrane</location>
        <topology evidence="2">Single-pass type I membrane protein</topology>
    </subcellularLocation>
    <subcellularLocation>
        <location evidence="4">Golgi apparatus membrane</location>
        <topology evidence="4">Single-pass type I membrane protein</topology>
    </subcellularLocation>
    <subcellularLocation>
        <location evidence="1">Mitochondrion membrane</location>
        <topology evidence="1">Single-pass membrane protein</topology>
    </subcellularLocation>
    <subcellularLocation>
        <location evidence="3">Preautophagosomal structure membrane</location>
        <topology evidence="3">Single-pass type I membrane protein</topology>
    </subcellularLocation>
</comment>
<proteinExistence type="inferred from homology"/>
<evidence type="ECO:0000256" key="7">
    <source>
        <dbReference type="ARBA" id="ARBA00022448"/>
    </source>
</evidence>
<dbReference type="InterPro" id="IPR044865">
    <property type="entry name" value="MRH_dom"/>
</dbReference>
<evidence type="ECO:0000256" key="14">
    <source>
        <dbReference type="ARBA" id="ARBA00023128"/>
    </source>
</evidence>
<evidence type="ECO:0000313" key="23">
    <source>
        <dbReference type="Proteomes" id="UP001209540"/>
    </source>
</evidence>
<evidence type="ECO:0000313" key="22">
    <source>
        <dbReference type="EMBL" id="KAI9273071.1"/>
    </source>
</evidence>
<evidence type="ECO:0000256" key="10">
    <source>
        <dbReference type="ARBA" id="ARBA00022927"/>
    </source>
</evidence>
<evidence type="ECO:0000256" key="8">
    <source>
        <dbReference type="ARBA" id="ARBA00022692"/>
    </source>
</evidence>
<keyword evidence="13" id="KW-0333">Golgi apparatus</keyword>
<dbReference type="Proteomes" id="UP001209540">
    <property type="component" value="Unassembled WGS sequence"/>
</dbReference>
<dbReference type="Gene3D" id="2.70.130.10">
    <property type="entry name" value="Mannose-6-phosphate receptor binding domain"/>
    <property type="match status" value="1"/>
</dbReference>
<dbReference type="EMBL" id="JAIXMP010000005">
    <property type="protein sequence ID" value="KAI9273071.1"/>
    <property type="molecule type" value="Genomic_DNA"/>
</dbReference>
<comment type="similarity">
    <text evidence="5">Belongs to the ATG27 family.</text>
</comment>
<keyword evidence="16" id="KW-1015">Disulfide bond</keyword>
<evidence type="ECO:0000256" key="17">
    <source>
        <dbReference type="ARBA" id="ARBA00023329"/>
    </source>
</evidence>
<keyword evidence="9 20" id="KW-0732">Signal</keyword>
<keyword evidence="11 19" id="KW-1133">Transmembrane helix</keyword>
<keyword evidence="15 19" id="KW-0472">Membrane</keyword>
<dbReference type="PANTHER" id="PTHR15071">
    <property type="entry name" value="MANNOSE-6-PHOSPHATE RECEPTOR FAMILY MEMBER"/>
    <property type="match status" value="1"/>
</dbReference>
<keyword evidence="17" id="KW-0968">Cytoplasmic vesicle</keyword>
<organism evidence="22 23">
    <name type="scientific">Phascolomyces articulosus</name>
    <dbReference type="NCBI Taxonomy" id="60185"/>
    <lineage>
        <taxon>Eukaryota</taxon>
        <taxon>Fungi</taxon>
        <taxon>Fungi incertae sedis</taxon>
        <taxon>Mucoromycota</taxon>
        <taxon>Mucoromycotina</taxon>
        <taxon>Mucoromycetes</taxon>
        <taxon>Mucorales</taxon>
        <taxon>Lichtheimiaceae</taxon>
        <taxon>Phascolomyces</taxon>
    </lineage>
</organism>
<name>A0AAD5KK31_9FUNG</name>
<dbReference type="PROSITE" id="PS51914">
    <property type="entry name" value="MRH"/>
    <property type="match status" value="1"/>
</dbReference>
<dbReference type="InterPro" id="IPR009011">
    <property type="entry name" value="Man6P_isomerase_rcpt-bd_dom_sf"/>
</dbReference>
<evidence type="ECO:0000256" key="11">
    <source>
        <dbReference type="ARBA" id="ARBA00022989"/>
    </source>
</evidence>
<dbReference type="GO" id="GO:0015031">
    <property type="term" value="P:protein transport"/>
    <property type="evidence" value="ECO:0007669"/>
    <property type="project" value="UniProtKB-KW"/>
</dbReference>
<evidence type="ECO:0000256" key="16">
    <source>
        <dbReference type="ARBA" id="ARBA00023157"/>
    </source>
</evidence>